<evidence type="ECO:0000313" key="2">
    <source>
        <dbReference type="Proteomes" id="UP000199514"/>
    </source>
</evidence>
<evidence type="ECO:0008006" key="3">
    <source>
        <dbReference type="Google" id="ProtNLM"/>
    </source>
</evidence>
<proteinExistence type="predicted"/>
<dbReference type="STRING" id="927664.SAMN05421780_11418"/>
<dbReference type="OrthoDB" id="837578at2"/>
<dbReference type="InterPro" id="IPR027417">
    <property type="entry name" value="P-loop_NTPase"/>
</dbReference>
<sequence length="177" mass="20310">MQKACIIVYGNIASGKSTLCQHLLQHQAFAHYQYLCLDEIKLEAFQKNQQLNPFQLNENAKNVFFEKLQTMPFVVYETLGIGKLYEQAIKHLKSEGYSLLFVYKSCAPQQCLTYYQQRNTIQDSLKKLLLIKSKEYAVNYPYLLQLHAQLNAQATSANHLVVETITIPQAVLDFVAV</sequence>
<protein>
    <recommendedName>
        <fullName evidence="3">Shikimate kinase</fullName>
    </recommendedName>
</protein>
<dbReference type="RefSeq" id="WP_091516432.1">
    <property type="nucleotide sequence ID" value="NZ_FOLE01000014.1"/>
</dbReference>
<dbReference type="SUPFAM" id="SSF52540">
    <property type="entry name" value="P-loop containing nucleoside triphosphate hydrolases"/>
    <property type="match status" value="1"/>
</dbReference>
<evidence type="ECO:0000313" key="1">
    <source>
        <dbReference type="EMBL" id="SFC95397.1"/>
    </source>
</evidence>
<accession>A0A1I1NCX5</accession>
<dbReference type="Gene3D" id="3.40.50.300">
    <property type="entry name" value="P-loop containing nucleotide triphosphate hydrolases"/>
    <property type="match status" value="1"/>
</dbReference>
<gene>
    <name evidence="1" type="ORF">SAMN05421780_11418</name>
</gene>
<organism evidence="1 2">
    <name type="scientific">Flexibacter flexilis DSM 6793</name>
    <dbReference type="NCBI Taxonomy" id="927664"/>
    <lineage>
        <taxon>Bacteria</taxon>
        <taxon>Pseudomonadati</taxon>
        <taxon>Bacteroidota</taxon>
        <taxon>Cytophagia</taxon>
        <taxon>Cytophagales</taxon>
        <taxon>Flexibacteraceae</taxon>
        <taxon>Flexibacter</taxon>
    </lineage>
</organism>
<name>A0A1I1NCX5_9BACT</name>
<dbReference type="AlphaFoldDB" id="A0A1I1NCX5"/>
<dbReference type="EMBL" id="FOLE01000014">
    <property type="protein sequence ID" value="SFC95397.1"/>
    <property type="molecule type" value="Genomic_DNA"/>
</dbReference>
<keyword evidence="2" id="KW-1185">Reference proteome</keyword>
<reference evidence="1 2" key="1">
    <citation type="submission" date="2016-10" db="EMBL/GenBank/DDBJ databases">
        <authorList>
            <person name="de Groot N.N."/>
        </authorList>
    </citation>
    <scope>NUCLEOTIDE SEQUENCE [LARGE SCALE GENOMIC DNA]</scope>
    <source>
        <strain evidence="1 2">DSM 6793</strain>
    </source>
</reference>
<dbReference type="Proteomes" id="UP000199514">
    <property type="component" value="Unassembled WGS sequence"/>
</dbReference>